<feature type="signal peptide" evidence="1">
    <location>
        <begin position="1"/>
        <end position="21"/>
    </location>
</feature>
<dbReference type="EMBL" id="JAPNTZ010000001">
    <property type="protein sequence ID" value="MCY1137119.1"/>
    <property type="molecule type" value="Genomic_DNA"/>
</dbReference>
<dbReference type="PROSITE" id="PS51257">
    <property type="entry name" value="PROKAR_LIPOPROTEIN"/>
    <property type="match status" value="1"/>
</dbReference>
<dbReference type="RefSeq" id="WP_267560939.1">
    <property type="nucleotide sequence ID" value="NZ_JAPNTZ010000001.1"/>
</dbReference>
<dbReference type="Proteomes" id="UP001151002">
    <property type="component" value="Unassembled WGS sequence"/>
</dbReference>
<dbReference type="PANTHER" id="PTHR42779">
    <property type="entry name" value="PROTEIN YNJB"/>
    <property type="match status" value="1"/>
</dbReference>
<evidence type="ECO:0000313" key="3">
    <source>
        <dbReference type="Proteomes" id="UP001151002"/>
    </source>
</evidence>
<gene>
    <name evidence="2" type="ORF">OWR29_03850</name>
</gene>
<sequence>MARTRIVIAAAATLLVAACGAPDSPNSSSGATDGPVPEKPDSAVTLNVLDVAGNLQLTQGMIDGFAAKNKDQIQKVTYSKATAPELVGKVKAQQAANRVDIDLVLTGVDGLAAGIDQGLWTTLLPAQSARLPGMSNYLPGAAAMQKLAGDYGVTVTYYPSGPLIEYLPTLQNPPKTAEELLAYAKANPGAVQYARPSNSGPGRTFLMGLPYLLGDSDPKDPVNGWSKTWAYLAELNKYVTLYPSSTSETMKNLANGSAKIIATTTGWDINPRVLGTVPKEAKVGTLEGFHWVTDAHYAVIPRGVPVAKQAAILNLLKDMLTPEQQAKAYDKGYFYPGPAVKDVTLSMAPADSQQALAEFGRPEYEQLIADHPVEVPLDAKSLVTAFDRWDREIGGAKVKK</sequence>
<dbReference type="PANTHER" id="PTHR42779:SF1">
    <property type="entry name" value="PROTEIN YNJB"/>
    <property type="match status" value="1"/>
</dbReference>
<proteinExistence type="predicted"/>
<keyword evidence="1" id="KW-0732">Signal</keyword>
<dbReference type="Gene3D" id="3.40.190.10">
    <property type="entry name" value="Periplasmic binding protein-like II"/>
    <property type="match status" value="2"/>
</dbReference>
<comment type="caution">
    <text evidence="2">The sequence shown here is derived from an EMBL/GenBank/DDBJ whole genome shotgun (WGS) entry which is preliminary data.</text>
</comment>
<dbReference type="InterPro" id="IPR006059">
    <property type="entry name" value="SBP"/>
</dbReference>
<evidence type="ECO:0000313" key="2">
    <source>
        <dbReference type="EMBL" id="MCY1137119.1"/>
    </source>
</evidence>
<dbReference type="SUPFAM" id="SSF53850">
    <property type="entry name" value="Periplasmic binding protein-like II"/>
    <property type="match status" value="1"/>
</dbReference>
<keyword evidence="3" id="KW-1185">Reference proteome</keyword>
<dbReference type="Pfam" id="PF13416">
    <property type="entry name" value="SBP_bac_8"/>
    <property type="match status" value="1"/>
</dbReference>
<organism evidence="2 3">
    <name type="scientific">Paractinoplanes pyxinae</name>
    <dbReference type="NCBI Taxonomy" id="2997416"/>
    <lineage>
        <taxon>Bacteria</taxon>
        <taxon>Bacillati</taxon>
        <taxon>Actinomycetota</taxon>
        <taxon>Actinomycetes</taxon>
        <taxon>Micromonosporales</taxon>
        <taxon>Micromonosporaceae</taxon>
        <taxon>Paractinoplanes</taxon>
    </lineage>
</organism>
<protein>
    <submittedName>
        <fullName evidence="2">Extracellular solute-binding protein</fullName>
    </submittedName>
</protein>
<accession>A0ABT4ASB3</accession>
<feature type="chain" id="PRO_5045525233" evidence="1">
    <location>
        <begin position="22"/>
        <end position="400"/>
    </location>
</feature>
<evidence type="ECO:0000256" key="1">
    <source>
        <dbReference type="SAM" id="SignalP"/>
    </source>
</evidence>
<reference evidence="2" key="1">
    <citation type="submission" date="2022-11" db="EMBL/GenBank/DDBJ databases">
        <authorList>
            <person name="Somphong A."/>
            <person name="Phongsopitanun W."/>
        </authorList>
    </citation>
    <scope>NUCLEOTIDE SEQUENCE</scope>
    <source>
        <strain evidence="2">Pm04-4</strain>
    </source>
</reference>
<name>A0ABT4ASB3_9ACTN</name>